<evidence type="ECO:0000256" key="1">
    <source>
        <dbReference type="ARBA" id="ARBA00022475"/>
    </source>
</evidence>
<dbReference type="EMBL" id="CP121472">
    <property type="protein sequence ID" value="WPL15415.1"/>
    <property type="molecule type" value="Genomic_DNA"/>
</dbReference>
<keyword evidence="2" id="KW-0997">Cell inner membrane</keyword>
<keyword evidence="7" id="KW-0732">Signal</keyword>
<feature type="chain" id="PRO_5046173881" evidence="7">
    <location>
        <begin position="31"/>
        <end position="209"/>
    </location>
</feature>
<dbReference type="NCBIfam" id="TIGR04409">
    <property type="entry name" value="LptC_YrbK"/>
    <property type="match status" value="1"/>
</dbReference>
<evidence type="ECO:0000313" key="9">
    <source>
        <dbReference type="Proteomes" id="UP001432180"/>
    </source>
</evidence>
<name>A0ABZ0S7G2_9GAMM</name>
<evidence type="ECO:0000256" key="3">
    <source>
        <dbReference type="ARBA" id="ARBA00022692"/>
    </source>
</evidence>
<evidence type="ECO:0000256" key="7">
    <source>
        <dbReference type="SAM" id="SignalP"/>
    </source>
</evidence>
<evidence type="ECO:0000256" key="2">
    <source>
        <dbReference type="ARBA" id="ARBA00022519"/>
    </source>
</evidence>
<keyword evidence="9" id="KW-1185">Reference proteome</keyword>
<evidence type="ECO:0000313" key="8">
    <source>
        <dbReference type="EMBL" id="WPL15415.1"/>
    </source>
</evidence>
<protein>
    <submittedName>
        <fullName evidence="8">Lipopolysaccharide exporter periplasmic protein</fullName>
    </submittedName>
</protein>
<dbReference type="PANTHER" id="PTHR37481">
    <property type="entry name" value="LIPOPOLYSACCHARIDE EXPORT SYSTEM PROTEIN LPTC"/>
    <property type="match status" value="1"/>
</dbReference>
<sequence>MFAYRRQSLLAATLLLLGTLALWFSQPTQDTVQPQSTLENRRPDYIVEGVRALELDSQGQPLRQLHAEQLRHYPDDDSSELDQPRLVLYDQALPPWRIRSERGWIAAGSEQIVLTGDVRANRAQAPAHDPLAFSTSQIKIFPDDRYVETDRFVELDRGLEHMTAIDGMRLWYSEPMRGEFLGRVRSRLSTSETPAPPRPPATSADRRLD</sequence>
<dbReference type="InterPro" id="IPR052363">
    <property type="entry name" value="LPS_export_LptC"/>
</dbReference>
<accession>A0ABZ0S7G2</accession>
<dbReference type="RefSeq" id="WP_328985989.1">
    <property type="nucleotide sequence ID" value="NZ_CP121472.1"/>
</dbReference>
<dbReference type="Gene3D" id="2.60.450.10">
    <property type="entry name" value="Lipopolysaccharide (LPS) transport protein A like domain"/>
    <property type="match status" value="1"/>
</dbReference>
<keyword evidence="5" id="KW-0472">Membrane</keyword>
<keyword evidence="4" id="KW-1133">Transmembrane helix</keyword>
<evidence type="ECO:0000256" key="5">
    <source>
        <dbReference type="ARBA" id="ARBA00023136"/>
    </source>
</evidence>
<feature type="signal peptide" evidence="7">
    <location>
        <begin position="1"/>
        <end position="30"/>
    </location>
</feature>
<dbReference type="Proteomes" id="UP001432180">
    <property type="component" value="Chromosome"/>
</dbReference>
<dbReference type="InterPro" id="IPR026265">
    <property type="entry name" value="LptC"/>
</dbReference>
<dbReference type="InterPro" id="IPR010664">
    <property type="entry name" value="LipoPS_assembly_LptC-rel"/>
</dbReference>
<dbReference type="Pfam" id="PF06835">
    <property type="entry name" value="LptC"/>
    <property type="match status" value="1"/>
</dbReference>
<evidence type="ECO:0000256" key="6">
    <source>
        <dbReference type="SAM" id="MobiDB-lite"/>
    </source>
</evidence>
<evidence type="ECO:0000256" key="4">
    <source>
        <dbReference type="ARBA" id="ARBA00022989"/>
    </source>
</evidence>
<keyword evidence="1" id="KW-1003">Cell membrane</keyword>
<keyword evidence="3" id="KW-0812">Transmembrane</keyword>
<dbReference type="PANTHER" id="PTHR37481:SF1">
    <property type="entry name" value="LIPOPOLYSACCHARIDE EXPORT SYSTEM PROTEIN LPTC"/>
    <property type="match status" value="1"/>
</dbReference>
<organism evidence="8 9">
    <name type="scientific">Thiorhodovibrio winogradskyi</name>
    <dbReference type="NCBI Taxonomy" id="77007"/>
    <lineage>
        <taxon>Bacteria</taxon>
        <taxon>Pseudomonadati</taxon>
        <taxon>Pseudomonadota</taxon>
        <taxon>Gammaproteobacteria</taxon>
        <taxon>Chromatiales</taxon>
        <taxon>Chromatiaceae</taxon>
        <taxon>Thiorhodovibrio</taxon>
    </lineage>
</organism>
<gene>
    <name evidence="8" type="ORF">Thiowin_00311</name>
</gene>
<proteinExistence type="predicted"/>
<reference evidence="8 9" key="1">
    <citation type="journal article" date="2023" name="Microorganisms">
        <title>Thiorhodovibrio frisius and Trv. litoralis spp. nov., Two Novel Members from a Clade of Fastidious Purple Sulfur Bacteria That Exhibit Unique Red-Shifted Light-Harvesting Capabilities.</title>
        <authorList>
            <person name="Methner A."/>
            <person name="Kuzyk S.B."/>
            <person name="Petersen J."/>
            <person name="Bauer S."/>
            <person name="Brinkmann H."/>
            <person name="Sichau K."/>
            <person name="Wanner G."/>
            <person name="Wolf J."/>
            <person name="Neumann-Schaal M."/>
            <person name="Henke P."/>
            <person name="Tank M."/>
            <person name="Sproer C."/>
            <person name="Bunk B."/>
            <person name="Overmann J."/>
        </authorList>
    </citation>
    <scope>NUCLEOTIDE SEQUENCE [LARGE SCALE GENOMIC DNA]</scope>
    <source>
        <strain evidence="8 9">DSM 6702</strain>
    </source>
</reference>
<feature type="region of interest" description="Disordered" evidence="6">
    <location>
        <begin position="186"/>
        <end position="209"/>
    </location>
</feature>